<dbReference type="InterPro" id="IPR003439">
    <property type="entry name" value="ABC_transporter-like_ATP-bd"/>
</dbReference>
<accession>A0ABW7UDI3</accession>
<dbReference type="Proteomes" id="UP001611339">
    <property type="component" value="Unassembled WGS sequence"/>
</dbReference>
<keyword evidence="2" id="KW-0547">Nucleotide-binding</keyword>
<dbReference type="GO" id="GO:0005524">
    <property type="term" value="F:ATP binding"/>
    <property type="evidence" value="ECO:0007669"/>
    <property type="project" value="UniProtKB-KW"/>
</dbReference>
<dbReference type="Gene3D" id="3.40.50.300">
    <property type="entry name" value="P-loop containing nucleotide triphosphate hydrolases"/>
    <property type="match status" value="1"/>
</dbReference>
<dbReference type="EMBL" id="JBIRUI010000016">
    <property type="protein sequence ID" value="MFI1717722.1"/>
    <property type="molecule type" value="Genomic_DNA"/>
</dbReference>
<dbReference type="InterPro" id="IPR027417">
    <property type="entry name" value="P-loop_NTPase"/>
</dbReference>
<gene>
    <name evidence="2" type="ORF">ACH407_29730</name>
</gene>
<dbReference type="PROSITE" id="PS50893">
    <property type="entry name" value="ABC_TRANSPORTER_2"/>
    <property type="match status" value="1"/>
</dbReference>
<evidence type="ECO:0000313" key="2">
    <source>
        <dbReference type="EMBL" id="MFI1717722.1"/>
    </source>
</evidence>
<sequence>MTEQSPALQLCHVGTNGAEGAESGYAIENVSFACDGGTWTALAGPAAAGKTGVLRCAAGLEPLTAGEVRLAEGLRLAHVGLLPAPEQAATIATLASGLGPMPAGAAEVVRDALRRLDLWEERDTPVRELTEDRQRVAAVVAAVSGAPDVLLADDLTVGLPPATAEGVLDLVRGLVDRQGLCVVASATDLASLERADAVVLLAEGRVVETRVVP</sequence>
<dbReference type="PANTHER" id="PTHR24220">
    <property type="entry name" value="IMPORT ATP-BINDING PROTEIN"/>
    <property type="match status" value="1"/>
</dbReference>
<keyword evidence="3" id="KW-1185">Reference proteome</keyword>
<dbReference type="PANTHER" id="PTHR24220:SF687">
    <property type="entry name" value="ABC TRANSPORTER ATP-BINDING PROTEIN SCO2324-RELATED"/>
    <property type="match status" value="1"/>
</dbReference>
<dbReference type="SUPFAM" id="SSF52540">
    <property type="entry name" value="P-loop containing nucleoside triphosphate hydrolases"/>
    <property type="match status" value="1"/>
</dbReference>
<dbReference type="InterPro" id="IPR015854">
    <property type="entry name" value="ABC_transpr_LolD-like"/>
</dbReference>
<dbReference type="Pfam" id="PF00005">
    <property type="entry name" value="ABC_tran"/>
    <property type="match status" value="1"/>
</dbReference>
<evidence type="ECO:0000313" key="3">
    <source>
        <dbReference type="Proteomes" id="UP001611339"/>
    </source>
</evidence>
<keyword evidence="2" id="KW-0067">ATP-binding</keyword>
<comment type="caution">
    <text evidence="2">The sequence shown here is derived from an EMBL/GenBank/DDBJ whole genome shotgun (WGS) entry which is preliminary data.</text>
</comment>
<name>A0ABW7UDI3_9ACTN</name>
<feature type="domain" description="ABC transporter" evidence="1">
    <location>
        <begin position="8"/>
        <end position="211"/>
    </location>
</feature>
<protein>
    <submittedName>
        <fullName evidence="2">ATP-binding cassette domain-containing protein</fullName>
    </submittedName>
</protein>
<organism evidence="2 3">
    <name type="scientific">Streptomyces litmocidini</name>
    <dbReference type="NCBI Taxonomy" id="67318"/>
    <lineage>
        <taxon>Bacteria</taxon>
        <taxon>Bacillati</taxon>
        <taxon>Actinomycetota</taxon>
        <taxon>Actinomycetes</taxon>
        <taxon>Kitasatosporales</taxon>
        <taxon>Streptomycetaceae</taxon>
        <taxon>Streptomyces</taxon>
    </lineage>
</organism>
<proteinExistence type="predicted"/>
<evidence type="ECO:0000259" key="1">
    <source>
        <dbReference type="PROSITE" id="PS50893"/>
    </source>
</evidence>
<dbReference type="RefSeq" id="WP_185094653.1">
    <property type="nucleotide sequence ID" value="NZ_JBEYXG010000007.1"/>
</dbReference>
<reference evidence="2 3" key="1">
    <citation type="submission" date="2024-10" db="EMBL/GenBank/DDBJ databases">
        <title>The Natural Products Discovery Center: Release of the First 8490 Sequenced Strains for Exploring Actinobacteria Biosynthetic Diversity.</title>
        <authorList>
            <person name="Kalkreuter E."/>
            <person name="Kautsar S.A."/>
            <person name="Yang D."/>
            <person name="Bader C.D."/>
            <person name="Teijaro C.N."/>
            <person name="Fluegel L."/>
            <person name="Davis C.M."/>
            <person name="Simpson J.R."/>
            <person name="Lauterbach L."/>
            <person name="Steele A.D."/>
            <person name="Gui C."/>
            <person name="Meng S."/>
            <person name="Li G."/>
            <person name="Viehrig K."/>
            <person name="Ye F."/>
            <person name="Su P."/>
            <person name="Kiefer A.F."/>
            <person name="Nichols A."/>
            <person name="Cepeda A.J."/>
            <person name="Yan W."/>
            <person name="Fan B."/>
            <person name="Jiang Y."/>
            <person name="Adhikari A."/>
            <person name="Zheng C.-J."/>
            <person name="Schuster L."/>
            <person name="Cowan T.M."/>
            <person name="Smanski M.J."/>
            <person name="Chevrette M.G."/>
            <person name="De Carvalho L.P.S."/>
            <person name="Shen B."/>
        </authorList>
    </citation>
    <scope>NUCLEOTIDE SEQUENCE [LARGE SCALE GENOMIC DNA]</scope>
    <source>
        <strain evidence="2 3">NPDC020602</strain>
    </source>
</reference>